<feature type="domain" description="Isochorismatase-like" evidence="2">
    <location>
        <begin position="3"/>
        <end position="139"/>
    </location>
</feature>
<dbReference type="InterPro" id="IPR050272">
    <property type="entry name" value="Isochorismatase-like_hydrls"/>
</dbReference>
<evidence type="ECO:0000313" key="4">
    <source>
        <dbReference type="Proteomes" id="UP000473325"/>
    </source>
</evidence>
<name>A0A6L7EWL5_9ACTN</name>
<dbReference type="SUPFAM" id="SSF52499">
    <property type="entry name" value="Isochorismatase-like hydrolases"/>
    <property type="match status" value="1"/>
</dbReference>
<dbReference type="AlphaFoldDB" id="A0A6L7EWL5"/>
<organism evidence="3 4">
    <name type="scientific">Nocardioides flavescens</name>
    <dbReference type="NCBI Taxonomy" id="2691959"/>
    <lineage>
        <taxon>Bacteria</taxon>
        <taxon>Bacillati</taxon>
        <taxon>Actinomycetota</taxon>
        <taxon>Actinomycetes</taxon>
        <taxon>Propionibacteriales</taxon>
        <taxon>Nocardioidaceae</taxon>
        <taxon>Nocardioides</taxon>
    </lineage>
</organism>
<evidence type="ECO:0000256" key="1">
    <source>
        <dbReference type="ARBA" id="ARBA00022801"/>
    </source>
</evidence>
<dbReference type="EMBL" id="WUEK01000002">
    <property type="protein sequence ID" value="MXG88605.1"/>
    <property type="molecule type" value="Genomic_DNA"/>
</dbReference>
<dbReference type="InterPro" id="IPR000868">
    <property type="entry name" value="Isochorismatase-like_dom"/>
</dbReference>
<dbReference type="Proteomes" id="UP000473325">
    <property type="component" value="Unassembled WGS sequence"/>
</dbReference>
<comment type="caution">
    <text evidence="3">The sequence shown here is derived from an EMBL/GenBank/DDBJ whole genome shotgun (WGS) entry which is preliminary data.</text>
</comment>
<dbReference type="Pfam" id="PF00857">
    <property type="entry name" value="Isochorismatase"/>
    <property type="match status" value="1"/>
</dbReference>
<evidence type="ECO:0000259" key="2">
    <source>
        <dbReference type="Pfam" id="PF00857"/>
    </source>
</evidence>
<dbReference type="PANTHER" id="PTHR43540">
    <property type="entry name" value="PEROXYUREIDOACRYLATE/UREIDOACRYLATE AMIDOHYDROLASE-RELATED"/>
    <property type="match status" value="1"/>
</dbReference>
<reference evidence="3 4" key="1">
    <citation type="submission" date="2019-12" db="EMBL/GenBank/DDBJ databases">
        <authorList>
            <person name="Kun Z."/>
        </authorList>
    </citation>
    <scope>NUCLEOTIDE SEQUENCE [LARGE SCALE GENOMIC DNA]</scope>
    <source>
        <strain evidence="3 4">YIM 123512</strain>
    </source>
</reference>
<keyword evidence="1" id="KW-0378">Hydrolase</keyword>
<dbReference type="GO" id="GO:0016787">
    <property type="term" value="F:hydrolase activity"/>
    <property type="evidence" value="ECO:0007669"/>
    <property type="project" value="UniProtKB-KW"/>
</dbReference>
<accession>A0A6L7EWL5</accession>
<dbReference type="PANTHER" id="PTHR43540:SF1">
    <property type="entry name" value="ISOCHORISMATASE HYDROLASE"/>
    <property type="match status" value="1"/>
</dbReference>
<evidence type="ECO:0000313" key="3">
    <source>
        <dbReference type="EMBL" id="MXG88605.1"/>
    </source>
</evidence>
<gene>
    <name evidence="3" type="ORF">GRQ65_03480</name>
</gene>
<keyword evidence="4" id="KW-1185">Reference proteome</keyword>
<protein>
    <submittedName>
        <fullName evidence="3">Isochorismatase family protein</fullName>
    </submittedName>
</protein>
<sequence length="186" mass="19493">MPTALVVIDMQRAFLEGDHATHARAGVQVTVRHLLAAARTAEALVIHLQNDDPAGAPDEPETAGWELAVSPAPGEAVLRKSRDDGFIDTDLGPMLDRHRVTSVAVAGLLSEMCVATTARSAMTRGLNVVLPRGAHGTYDIPEDDSPRGVPVSALQVARVAESSLGDEVVILPAEAVQFAPATPPQS</sequence>
<proteinExistence type="predicted"/>
<dbReference type="Gene3D" id="3.40.50.850">
    <property type="entry name" value="Isochorismatase-like"/>
    <property type="match status" value="1"/>
</dbReference>
<dbReference type="InterPro" id="IPR036380">
    <property type="entry name" value="Isochorismatase-like_sf"/>
</dbReference>